<feature type="non-terminal residue" evidence="2">
    <location>
        <position position="121"/>
    </location>
</feature>
<evidence type="ECO:0000313" key="3">
    <source>
        <dbReference type="Proteomes" id="UP001175227"/>
    </source>
</evidence>
<name>A0AA39TP92_9AGAR</name>
<reference evidence="2" key="1">
    <citation type="submission" date="2023-06" db="EMBL/GenBank/DDBJ databases">
        <authorList>
            <consortium name="Lawrence Berkeley National Laboratory"/>
            <person name="Ahrendt S."/>
            <person name="Sahu N."/>
            <person name="Indic B."/>
            <person name="Wong-Bajracharya J."/>
            <person name="Merenyi Z."/>
            <person name="Ke H.-M."/>
            <person name="Monk M."/>
            <person name="Kocsube S."/>
            <person name="Drula E."/>
            <person name="Lipzen A."/>
            <person name="Balint B."/>
            <person name="Henrissat B."/>
            <person name="Andreopoulos B."/>
            <person name="Martin F.M."/>
            <person name="Harder C.B."/>
            <person name="Rigling D."/>
            <person name="Ford K.L."/>
            <person name="Foster G.D."/>
            <person name="Pangilinan J."/>
            <person name="Papanicolaou A."/>
            <person name="Barry K."/>
            <person name="LaButti K."/>
            <person name="Viragh M."/>
            <person name="Koriabine M."/>
            <person name="Yan M."/>
            <person name="Riley R."/>
            <person name="Champramary S."/>
            <person name="Plett K.L."/>
            <person name="Tsai I.J."/>
            <person name="Slot J."/>
            <person name="Sipos G."/>
            <person name="Plett J."/>
            <person name="Nagy L.G."/>
            <person name="Grigoriev I.V."/>
        </authorList>
    </citation>
    <scope>NUCLEOTIDE SEQUENCE</scope>
    <source>
        <strain evidence="2">ICMP 16352</strain>
    </source>
</reference>
<organism evidence="2 3">
    <name type="scientific">Armillaria novae-zelandiae</name>
    <dbReference type="NCBI Taxonomy" id="153914"/>
    <lineage>
        <taxon>Eukaryota</taxon>
        <taxon>Fungi</taxon>
        <taxon>Dikarya</taxon>
        <taxon>Basidiomycota</taxon>
        <taxon>Agaricomycotina</taxon>
        <taxon>Agaricomycetes</taxon>
        <taxon>Agaricomycetidae</taxon>
        <taxon>Agaricales</taxon>
        <taxon>Marasmiineae</taxon>
        <taxon>Physalacriaceae</taxon>
        <taxon>Armillaria</taxon>
    </lineage>
</organism>
<sequence length="121" mass="14157">MIAAFGELIGMKWRSSTRTCRMHLADYYWVPLLPYKSHCRAPERALERRRRVAHHYAIFFCLTPASITVSAFWRRVSAYCRGYHGLPPVSLGFHGSYLPVIFAIPRFHRFFMGLFLHLHTG</sequence>
<dbReference type="AlphaFoldDB" id="A0AA39TP92"/>
<proteinExistence type="predicted"/>
<keyword evidence="1" id="KW-0812">Transmembrane</keyword>
<evidence type="ECO:0000256" key="1">
    <source>
        <dbReference type="SAM" id="Phobius"/>
    </source>
</evidence>
<evidence type="ECO:0000313" key="2">
    <source>
        <dbReference type="EMBL" id="KAK0465837.1"/>
    </source>
</evidence>
<protein>
    <submittedName>
        <fullName evidence="2">Uncharacterized protein</fullName>
    </submittedName>
</protein>
<feature type="transmembrane region" description="Helical" evidence="1">
    <location>
        <begin position="85"/>
        <end position="104"/>
    </location>
</feature>
<keyword evidence="3" id="KW-1185">Reference proteome</keyword>
<dbReference type="EMBL" id="JAUEPR010000087">
    <property type="protein sequence ID" value="KAK0465837.1"/>
    <property type="molecule type" value="Genomic_DNA"/>
</dbReference>
<gene>
    <name evidence="2" type="ORF">IW261DRAFT_1522187</name>
</gene>
<accession>A0AA39TP92</accession>
<keyword evidence="1" id="KW-1133">Transmembrane helix</keyword>
<feature type="transmembrane region" description="Helical" evidence="1">
    <location>
        <begin position="53"/>
        <end position="73"/>
    </location>
</feature>
<dbReference type="Proteomes" id="UP001175227">
    <property type="component" value="Unassembled WGS sequence"/>
</dbReference>
<comment type="caution">
    <text evidence="2">The sequence shown here is derived from an EMBL/GenBank/DDBJ whole genome shotgun (WGS) entry which is preliminary data.</text>
</comment>
<keyword evidence="1" id="KW-0472">Membrane</keyword>